<dbReference type="PANTHER" id="PTHR42912:SF93">
    <property type="entry name" value="N6-ADENOSINE-METHYLTRANSFERASE TMT1A"/>
    <property type="match status" value="1"/>
</dbReference>
<evidence type="ECO:0000259" key="1">
    <source>
        <dbReference type="Pfam" id="PF01636"/>
    </source>
</evidence>
<dbReference type="CDD" id="cd02440">
    <property type="entry name" value="AdoMet_MTases"/>
    <property type="match status" value="1"/>
</dbReference>
<gene>
    <name evidence="3" type="ordered locus">Nhal_3227</name>
</gene>
<dbReference type="GO" id="GO:0008757">
    <property type="term" value="F:S-adenosylmethionine-dependent methyltransferase activity"/>
    <property type="evidence" value="ECO:0007669"/>
    <property type="project" value="InterPro"/>
</dbReference>
<evidence type="ECO:0000313" key="3">
    <source>
        <dbReference type="EMBL" id="ADE16277.1"/>
    </source>
</evidence>
<evidence type="ECO:0000313" key="4">
    <source>
        <dbReference type="Proteomes" id="UP000001844"/>
    </source>
</evidence>
<dbReference type="SUPFAM" id="SSF158997">
    <property type="entry name" value="Trm112p-like"/>
    <property type="match status" value="1"/>
</dbReference>
<feature type="domain" description="Methyltransferase type 11" evidence="2">
    <location>
        <begin position="111"/>
        <end position="194"/>
    </location>
</feature>
<proteinExistence type="predicted"/>
<dbReference type="eggNOG" id="COG2835">
    <property type="taxonomic scope" value="Bacteria"/>
</dbReference>
<dbReference type="Proteomes" id="UP000001844">
    <property type="component" value="Chromosome"/>
</dbReference>
<name>D5C030_NITHN</name>
<keyword evidence="4" id="KW-1185">Reference proteome</keyword>
<dbReference type="Gene3D" id="2.20.25.10">
    <property type="match status" value="1"/>
</dbReference>
<dbReference type="GO" id="GO:0004672">
    <property type="term" value="F:protein kinase activity"/>
    <property type="evidence" value="ECO:0007669"/>
    <property type="project" value="InterPro"/>
</dbReference>
<dbReference type="Pfam" id="PF03966">
    <property type="entry name" value="Trm112p"/>
    <property type="match status" value="1"/>
</dbReference>
<dbReference type="InterPro" id="IPR013216">
    <property type="entry name" value="Methyltransf_11"/>
</dbReference>
<dbReference type="InterPro" id="IPR008266">
    <property type="entry name" value="Tyr_kinase_AS"/>
</dbReference>
<feature type="domain" description="Aminoglycoside phosphotransferase" evidence="1">
    <location>
        <begin position="405"/>
        <end position="585"/>
    </location>
</feature>
<dbReference type="HOGENOM" id="CLU_402157_0_0_6"/>
<dbReference type="Gene3D" id="3.40.50.150">
    <property type="entry name" value="Vaccinia Virus protein VP39"/>
    <property type="match status" value="1"/>
</dbReference>
<keyword evidence="3" id="KW-0808">Transferase</keyword>
<dbReference type="eggNOG" id="COG3173">
    <property type="taxonomic scope" value="Bacteria"/>
</dbReference>
<protein>
    <submittedName>
        <fullName evidence="3">Methyltransferase type 11</fullName>
    </submittedName>
</protein>
<dbReference type="Gene3D" id="3.90.1200.10">
    <property type="match status" value="1"/>
</dbReference>
<dbReference type="PROSITE" id="PS00109">
    <property type="entry name" value="PROTEIN_KINASE_TYR"/>
    <property type="match status" value="1"/>
</dbReference>
<keyword evidence="3" id="KW-0489">Methyltransferase</keyword>
<dbReference type="InterPro" id="IPR005651">
    <property type="entry name" value="Trm112-like"/>
</dbReference>
<evidence type="ECO:0000259" key="2">
    <source>
        <dbReference type="Pfam" id="PF08241"/>
    </source>
</evidence>
<dbReference type="InterPro" id="IPR002575">
    <property type="entry name" value="Aminoglycoside_PTrfase"/>
</dbReference>
<dbReference type="SUPFAM" id="SSF56112">
    <property type="entry name" value="Protein kinase-like (PK-like)"/>
    <property type="match status" value="1"/>
</dbReference>
<organism evidence="3 4">
    <name type="scientific">Nitrosococcus halophilus (strain Nc4)</name>
    <dbReference type="NCBI Taxonomy" id="472759"/>
    <lineage>
        <taxon>Bacteria</taxon>
        <taxon>Pseudomonadati</taxon>
        <taxon>Pseudomonadota</taxon>
        <taxon>Gammaproteobacteria</taxon>
        <taxon>Chromatiales</taxon>
        <taxon>Chromatiaceae</taxon>
        <taxon>Nitrosococcus</taxon>
    </lineage>
</organism>
<dbReference type="STRING" id="472759.Nhal_3227"/>
<dbReference type="EMBL" id="CP001798">
    <property type="protein sequence ID" value="ADE16277.1"/>
    <property type="molecule type" value="Genomic_DNA"/>
</dbReference>
<dbReference type="KEGG" id="nhl:Nhal_3227"/>
<dbReference type="Pfam" id="PF08241">
    <property type="entry name" value="Methyltransf_11"/>
    <property type="match status" value="1"/>
</dbReference>
<dbReference type="PANTHER" id="PTHR42912">
    <property type="entry name" value="METHYLTRANSFERASE"/>
    <property type="match status" value="1"/>
</dbReference>
<dbReference type="AlphaFoldDB" id="D5C030"/>
<sequence length="684" mass="76454">MPQNDLACPRCAGAIVADDTALECDACGATYPIRDGIVDFRCHRRDYYFNPIPREAMDELTREARHLPWADTVRRFLRGVGQNPDWLDNLIADGRYAWKLLLRLPPNARVLDLGCGLGNLTKNIAPSAGRVYALDLTFERLKFARVRFEHFNPDDDIRLLAGGDGPFLPFPDGSFDCVALSGVLEWVADDQGVWDRGGSRLGKAMGAFLSFFGAANPRKTQLRFLSEIRRVLKPSGQLFIAIENRLSYRYFGGRRDHHSGLWFASLLPRFLANLYSIAVARRPYRTYTYSISGYRRLLSAVGFSNHEIYGLTPGYTHLAELIPLQIDKRLWQPPKLQGHQQFRRHSHFVPAYGIIASPQGSTGLSLAEQVAAAIESQLDLEEKSVSFTHFYTTGKGKGVISGCAGHRPMVVKLPFNASAAAGAERNHRFLKQAEQMGTLRELTPQALAAGEVQGVSYYAETRVEGCPLRTALGRSSHSDCLQAVSSFLQALNSGLQARVPEALSGEFYQRQVLIPLEQLARVSDISVFMEEAQAYFRERLYGLKVRRGLVHGDFSTRNIFMRDARITGVIDWDNADLLGIPVLDALNYLESTYRYLNPGISLAQTIPLLSHWDHLTEKEQQFLEGSYYCCGLDPSHHAAFVSLYWLRHVAQQLDEGLVYDAPALGERVRGVLKGLLQSHSQSGS</sequence>
<accession>D5C030</accession>
<dbReference type="InterPro" id="IPR029063">
    <property type="entry name" value="SAM-dependent_MTases_sf"/>
</dbReference>
<dbReference type="InterPro" id="IPR050508">
    <property type="entry name" value="Methyltransf_Superfamily"/>
</dbReference>
<dbReference type="Pfam" id="PF01636">
    <property type="entry name" value="APH"/>
    <property type="match status" value="1"/>
</dbReference>
<dbReference type="InterPro" id="IPR011009">
    <property type="entry name" value="Kinase-like_dom_sf"/>
</dbReference>
<reference evidence="4" key="1">
    <citation type="submission" date="2010-04" db="EMBL/GenBank/DDBJ databases">
        <title>Complete genome sequence of Nitrosococcus halophilus Nc4, a salt-adapted, aerobic obligate ammonia-oxidizing sulfur purple bacterium.</title>
        <authorList>
            <consortium name="US DOE Joint Genome Institute"/>
            <person name="Campbell M.A."/>
            <person name="Malfatti S.A."/>
            <person name="Chain P.S.G."/>
            <person name="Heidelberg J.F."/>
            <person name="Ward B.B."/>
            <person name="Klotz M.G."/>
        </authorList>
    </citation>
    <scope>NUCLEOTIDE SEQUENCE [LARGE SCALE GENOMIC DNA]</scope>
    <source>
        <strain evidence="4">Nc4</strain>
    </source>
</reference>
<dbReference type="GO" id="GO:0032259">
    <property type="term" value="P:methylation"/>
    <property type="evidence" value="ECO:0007669"/>
    <property type="project" value="UniProtKB-KW"/>
</dbReference>
<dbReference type="SUPFAM" id="SSF53335">
    <property type="entry name" value="S-adenosyl-L-methionine-dependent methyltransferases"/>
    <property type="match status" value="1"/>
</dbReference>
<dbReference type="eggNOG" id="COG2226">
    <property type="taxonomic scope" value="Bacteria"/>
</dbReference>